<gene>
    <name evidence="1" type="ORF">HE1_00945</name>
</gene>
<accession>A0A023DZV2</accession>
<proteinExistence type="predicted"/>
<name>A0A023DZV2_9PROT</name>
<dbReference type="EMBL" id="BAUP01000119">
    <property type="protein sequence ID" value="GAJ46610.1"/>
    <property type="molecule type" value="Genomic_DNA"/>
</dbReference>
<evidence type="ECO:0000313" key="1">
    <source>
        <dbReference type="EMBL" id="GAJ46610.1"/>
    </source>
</evidence>
<reference evidence="1 2" key="1">
    <citation type="journal article" date="2014" name="FEMS Microbiol. Lett.">
        <title>Draft genome sequences of three Holospora species (Holospora obtusa, Holospora undulata, and Holospora elegans), endonuclear symbiotic bacteria of the ciliate Paramecium caudatum.</title>
        <authorList>
            <person name="Dohra H."/>
            <person name="Tanaka K."/>
            <person name="Suzuki T."/>
            <person name="Fujishima M."/>
            <person name="Suzuki H."/>
        </authorList>
    </citation>
    <scope>NUCLEOTIDE SEQUENCE [LARGE SCALE GENOMIC DNA]</scope>
    <source>
        <strain evidence="1 2">E1</strain>
    </source>
</reference>
<sequence length="62" mass="6821">MGGRLGLVGRSNNAPQSPFFSAFLVSLLAGALIQDQVNFRRLWISIFQLIKKRLQGGSIQGF</sequence>
<comment type="caution">
    <text evidence="1">The sequence shown here is derived from an EMBL/GenBank/DDBJ whole genome shotgun (WGS) entry which is preliminary data.</text>
</comment>
<keyword evidence="2" id="KW-1185">Reference proteome</keyword>
<dbReference type="AlphaFoldDB" id="A0A023DZV2"/>
<protein>
    <submittedName>
        <fullName evidence="1">Uncharacterized protein</fullName>
    </submittedName>
</protein>
<organism evidence="1 2">
    <name type="scientific">Holospora elegans E1</name>
    <dbReference type="NCBI Taxonomy" id="1427503"/>
    <lineage>
        <taxon>Bacteria</taxon>
        <taxon>Pseudomonadati</taxon>
        <taxon>Pseudomonadota</taxon>
        <taxon>Alphaproteobacteria</taxon>
        <taxon>Holosporales</taxon>
        <taxon>Holosporaceae</taxon>
        <taxon>Holospora</taxon>
    </lineage>
</organism>
<dbReference type="Proteomes" id="UP000024842">
    <property type="component" value="Unassembled WGS sequence"/>
</dbReference>
<evidence type="ECO:0000313" key="2">
    <source>
        <dbReference type="Proteomes" id="UP000024842"/>
    </source>
</evidence>